<feature type="compositionally biased region" description="Acidic residues" evidence="8">
    <location>
        <begin position="430"/>
        <end position="449"/>
    </location>
</feature>
<feature type="compositionally biased region" description="Basic and acidic residues" evidence="8">
    <location>
        <begin position="462"/>
        <end position="471"/>
    </location>
</feature>
<dbReference type="EMBL" id="KV454408">
    <property type="protein sequence ID" value="ODQ66589.1"/>
    <property type="molecule type" value="Genomic_DNA"/>
</dbReference>
<dbReference type="GO" id="GO:0016251">
    <property type="term" value="F:RNA polymerase II general transcription initiation factor activity"/>
    <property type="evidence" value="ECO:0007669"/>
    <property type="project" value="TreeGrafter"/>
</dbReference>
<keyword evidence="6 7" id="KW-0539">Nucleus</keyword>
<evidence type="ECO:0000256" key="2">
    <source>
        <dbReference type="ARBA" id="ARBA00005249"/>
    </source>
</evidence>
<dbReference type="PANTHER" id="PTHR13011:SF0">
    <property type="entry name" value="GENERAL TRANSCRIPTION FACTOR IIF SUBUNIT 1"/>
    <property type="match status" value="1"/>
</dbReference>
<evidence type="ECO:0000256" key="4">
    <source>
        <dbReference type="ARBA" id="ARBA00023125"/>
    </source>
</evidence>
<keyword evidence="4 7" id="KW-0238">DNA-binding</keyword>
<proteinExistence type="inferred from homology"/>
<feature type="region of interest" description="Disordered" evidence="8">
    <location>
        <begin position="1"/>
        <end position="50"/>
    </location>
</feature>
<dbReference type="STRING" id="857566.A0A1E3PMD4"/>
<evidence type="ECO:0000256" key="1">
    <source>
        <dbReference type="ARBA" id="ARBA00004123"/>
    </source>
</evidence>
<feature type="region of interest" description="Disordered" evidence="8">
    <location>
        <begin position="427"/>
        <end position="483"/>
    </location>
</feature>
<name>A0A1E3PMD4_9ASCO</name>
<comment type="similarity">
    <text evidence="2 7">Belongs to the TFIIF alpha subunit family.</text>
</comment>
<sequence>MSKSRNTTSPLRRTVISNPLVKRESGLGNSAQANRQRFNNSRAAKKAAKEEPISYTDFKLRACSDEDIKDMRYHIMKLHSNKNVNPMKDFAGPIRLHRKDPQNIQFQLTQNEINNYKQNKISQGLGGGTDMGPSISGHDSSPGLASAPDGESMDGDVKVKAENGDDKGKGVKDGDSKEGEKDEEKKEAPSVDMSIVAPDGGARKPKKNPFQKKTRQVILGDENARKLRYEEYYPWVLEDFDGKNTWVGSYEAAQSDTFALFVFDKDGFKMVPAEKYYRFTPRNQYATLTLDEAEEQMEAKNNVPRWLMRHMTPEVQDSRMRGQRKRFLTVDDGGRNRDPEEGSRREAEDEDLDFDEEFADDEEAPIMEGHEDEVRDVEKRMKKNMRSANILGIKDVKEEDLEDENSNKVDQEGKKLKKYLRSLEKNTFYESDDEENPYASEEEESEIDEETKINVEDGVATVKKEPGEKSSKQNPSKFNSLSGLDMKPLVKKTFTNLPPGFVILQLPSRQLSQFPKDVWNPSAKLRRIETTDLKGDSNDDENTHKKIKLSVESQSQNTPADSPGVGLPINVGSPVAAIGVSSETTQDVNILTEDDVRNAIASKKLTAKELLATLRQKIRKHPENPSKLKTLVKKLAKLQDGVLILKDGKSG</sequence>
<feature type="compositionally biased region" description="Acidic residues" evidence="8">
    <location>
        <begin position="348"/>
        <end position="367"/>
    </location>
</feature>
<feature type="compositionally biased region" description="Polar residues" evidence="8">
    <location>
        <begin position="1"/>
        <end position="17"/>
    </location>
</feature>
<evidence type="ECO:0000313" key="10">
    <source>
        <dbReference type="Proteomes" id="UP000095009"/>
    </source>
</evidence>
<organism evidence="9 10">
    <name type="scientific">Nadsonia fulvescens var. elongata DSM 6958</name>
    <dbReference type="NCBI Taxonomy" id="857566"/>
    <lineage>
        <taxon>Eukaryota</taxon>
        <taxon>Fungi</taxon>
        <taxon>Dikarya</taxon>
        <taxon>Ascomycota</taxon>
        <taxon>Saccharomycotina</taxon>
        <taxon>Dipodascomycetes</taxon>
        <taxon>Dipodascales</taxon>
        <taxon>Dipodascales incertae sedis</taxon>
        <taxon>Nadsonia</taxon>
    </lineage>
</organism>
<dbReference type="SUPFAM" id="SSF50916">
    <property type="entry name" value="Rap30/74 interaction domains"/>
    <property type="match status" value="1"/>
</dbReference>
<keyword evidence="10" id="KW-1185">Reference proteome</keyword>
<dbReference type="OrthoDB" id="76676at2759"/>
<protein>
    <recommendedName>
        <fullName evidence="7">Transcription initiation factor IIF subunit alpha</fullName>
    </recommendedName>
</protein>
<dbReference type="Pfam" id="PF05793">
    <property type="entry name" value="TFIIF_alpha"/>
    <property type="match status" value="2"/>
</dbReference>
<reference evidence="9 10" key="1">
    <citation type="journal article" date="2016" name="Proc. Natl. Acad. Sci. U.S.A.">
        <title>Comparative genomics of biotechnologically important yeasts.</title>
        <authorList>
            <person name="Riley R."/>
            <person name="Haridas S."/>
            <person name="Wolfe K.H."/>
            <person name="Lopes M.R."/>
            <person name="Hittinger C.T."/>
            <person name="Goeker M."/>
            <person name="Salamov A.A."/>
            <person name="Wisecaver J.H."/>
            <person name="Long T.M."/>
            <person name="Calvey C.H."/>
            <person name="Aerts A.L."/>
            <person name="Barry K.W."/>
            <person name="Choi C."/>
            <person name="Clum A."/>
            <person name="Coughlan A.Y."/>
            <person name="Deshpande S."/>
            <person name="Douglass A.P."/>
            <person name="Hanson S.J."/>
            <person name="Klenk H.-P."/>
            <person name="LaButti K.M."/>
            <person name="Lapidus A."/>
            <person name="Lindquist E.A."/>
            <person name="Lipzen A.M."/>
            <person name="Meier-Kolthoff J.P."/>
            <person name="Ohm R.A."/>
            <person name="Otillar R.P."/>
            <person name="Pangilinan J.L."/>
            <person name="Peng Y."/>
            <person name="Rokas A."/>
            <person name="Rosa C.A."/>
            <person name="Scheuner C."/>
            <person name="Sibirny A.A."/>
            <person name="Slot J.C."/>
            <person name="Stielow J.B."/>
            <person name="Sun H."/>
            <person name="Kurtzman C.P."/>
            <person name="Blackwell M."/>
            <person name="Grigoriev I.V."/>
            <person name="Jeffries T.W."/>
        </authorList>
    </citation>
    <scope>NUCLEOTIDE SEQUENCE [LARGE SCALE GENOMIC DNA]</scope>
    <source>
        <strain evidence="9 10">DSM 6958</strain>
    </source>
</reference>
<evidence type="ECO:0000256" key="5">
    <source>
        <dbReference type="ARBA" id="ARBA00023163"/>
    </source>
</evidence>
<comment type="function">
    <text evidence="7">TFIIF is a general transcription initiation factor that binds to RNA polymerase II and helps to recruit it to the initiation complex in collaboration with TFIIB. It promotes transcription elongation.</text>
</comment>
<dbReference type="GO" id="GO:0032968">
    <property type="term" value="P:positive regulation of transcription elongation by RNA polymerase II"/>
    <property type="evidence" value="ECO:0007669"/>
    <property type="project" value="InterPro"/>
</dbReference>
<dbReference type="GO" id="GO:0005674">
    <property type="term" value="C:transcription factor TFIIF complex"/>
    <property type="evidence" value="ECO:0007669"/>
    <property type="project" value="TreeGrafter"/>
</dbReference>
<feature type="compositionally biased region" description="Basic and acidic residues" evidence="8">
    <location>
        <begin position="328"/>
        <end position="347"/>
    </location>
</feature>
<dbReference type="InterPro" id="IPR011039">
    <property type="entry name" value="TFIIF_interaction"/>
</dbReference>
<accession>A0A1E3PMD4</accession>
<dbReference type="PANTHER" id="PTHR13011">
    <property type="entry name" value="TFIIF-ALPHA"/>
    <property type="match status" value="1"/>
</dbReference>
<evidence type="ECO:0000313" key="9">
    <source>
        <dbReference type="EMBL" id="ODQ66589.1"/>
    </source>
</evidence>
<feature type="region of interest" description="Disordered" evidence="8">
    <location>
        <begin position="316"/>
        <end position="372"/>
    </location>
</feature>
<dbReference type="InterPro" id="IPR008851">
    <property type="entry name" value="TFIIF-alpha"/>
</dbReference>
<gene>
    <name evidence="9" type="ORF">NADFUDRAFT_82364</name>
</gene>
<dbReference type="AlphaFoldDB" id="A0A1E3PMD4"/>
<feature type="region of interest" description="Disordered" evidence="8">
    <location>
        <begin position="120"/>
        <end position="210"/>
    </location>
</feature>
<evidence type="ECO:0000256" key="6">
    <source>
        <dbReference type="ARBA" id="ARBA00023242"/>
    </source>
</evidence>
<feature type="compositionally biased region" description="Polar residues" evidence="8">
    <location>
        <begin position="472"/>
        <end position="482"/>
    </location>
</feature>
<evidence type="ECO:0000256" key="3">
    <source>
        <dbReference type="ARBA" id="ARBA00023015"/>
    </source>
</evidence>
<dbReference type="GO" id="GO:0003677">
    <property type="term" value="F:DNA binding"/>
    <property type="evidence" value="ECO:0007669"/>
    <property type="project" value="UniProtKB-KW"/>
</dbReference>
<dbReference type="Proteomes" id="UP000095009">
    <property type="component" value="Unassembled WGS sequence"/>
</dbReference>
<keyword evidence="5 7" id="KW-0804">Transcription</keyword>
<dbReference type="GO" id="GO:0006367">
    <property type="term" value="P:transcription initiation at RNA polymerase II promoter"/>
    <property type="evidence" value="ECO:0007669"/>
    <property type="project" value="InterPro"/>
</dbReference>
<comment type="subcellular location">
    <subcellularLocation>
        <location evidence="1 7">Nucleus</location>
    </subcellularLocation>
</comment>
<feature type="compositionally biased region" description="Polar residues" evidence="8">
    <location>
        <begin position="27"/>
        <end position="42"/>
    </location>
</feature>
<dbReference type="GO" id="GO:0001096">
    <property type="term" value="F:TFIIF-class transcription factor complex binding"/>
    <property type="evidence" value="ECO:0007669"/>
    <property type="project" value="TreeGrafter"/>
</dbReference>
<keyword evidence="3 7" id="KW-0805">Transcription regulation</keyword>
<evidence type="ECO:0000256" key="7">
    <source>
        <dbReference type="RuleBase" id="RU366044"/>
    </source>
</evidence>
<feature type="compositionally biased region" description="Basic and acidic residues" evidence="8">
    <location>
        <begin position="155"/>
        <end position="189"/>
    </location>
</feature>
<evidence type="ECO:0000256" key="8">
    <source>
        <dbReference type="SAM" id="MobiDB-lite"/>
    </source>
</evidence>